<evidence type="ECO:0000313" key="2">
    <source>
        <dbReference type="Proteomes" id="UP000178743"/>
    </source>
</evidence>
<proteinExistence type="predicted"/>
<evidence type="ECO:0000313" key="1">
    <source>
        <dbReference type="EMBL" id="OGF72775.1"/>
    </source>
</evidence>
<organism evidence="1 2">
    <name type="scientific">Candidatus Giovannonibacteria bacterium RIFCSPHIGHO2_02_FULL_45_40</name>
    <dbReference type="NCBI Taxonomy" id="1798337"/>
    <lineage>
        <taxon>Bacteria</taxon>
        <taxon>Candidatus Giovannoniibacteriota</taxon>
    </lineage>
</organism>
<gene>
    <name evidence="1" type="ORF">A3C05_00660</name>
</gene>
<comment type="caution">
    <text evidence="1">The sequence shown here is derived from an EMBL/GenBank/DDBJ whole genome shotgun (WGS) entry which is preliminary data.</text>
</comment>
<name>A0A1F5WAT3_9BACT</name>
<protein>
    <submittedName>
        <fullName evidence="1">Uncharacterized protein</fullName>
    </submittedName>
</protein>
<sequence length="176" mass="20333">MGLFSKNLETVQEIIEELNEIAGIYKAALERTNNPKIAYLEMLYAHNGAPLSKAGLSMPQAFFCDIFLSFWADRETQSYEPWRQVAAVGSLLWVWLIGNENKLTSVEKVFLKNQKARLFFLIPDLIEKHEVSPYVKNTHFGVEIRFDELKFASRCFFQCLTEEDAPIEQNQKALLH</sequence>
<accession>A0A1F5WAT3</accession>
<reference evidence="1 2" key="1">
    <citation type="journal article" date="2016" name="Nat. Commun.">
        <title>Thousands of microbial genomes shed light on interconnected biogeochemical processes in an aquifer system.</title>
        <authorList>
            <person name="Anantharaman K."/>
            <person name="Brown C.T."/>
            <person name="Hug L.A."/>
            <person name="Sharon I."/>
            <person name="Castelle C.J."/>
            <person name="Probst A.J."/>
            <person name="Thomas B.C."/>
            <person name="Singh A."/>
            <person name="Wilkins M.J."/>
            <person name="Karaoz U."/>
            <person name="Brodie E.L."/>
            <person name="Williams K.H."/>
            <person name="Hubbard S.S."/>
            <person name="Banfield J.F."/>
        </authorList>
    </citation>
    <scope>NUCLEOTIDE SEQUENCE [LARGE SCALE GENOMIC DNA]</scope>
</reference>
<dbReference type="EMBL" id="MFHP01000013">
    <property type="protein sequence ID" value="OGF72775.1"/>
    <property type="molecule type" value="Genomic_DNA"/>
</dbReference>
<dbReference type="Proteomes" id="UP000178743">
    <property type="component" value="Unassembled WGS sequence"/>
</dbReference>
<dbReference type="AlphaFoldDB" id="A0A1F5WAT3"/>